<dbReference type="OrthoDB" id="8477170at2"/>
<comment type="caution">
    <text evidence="1">The sequence shown here is derived from an EMBL/GenBank/DDBJ whole genome shotgun (WGS) entry which is preliminary data.</text>
</comment>
<evidence type="ECO:0000313" key="2">
    <source>
        <dbReference type="Proteomes" id="UP000240653"/>
    </source>
</evidence>
<dbReference type="Proteomes" id="UP000240653">
    <property type="component" value="Unassembled WGS sequence"/>
</dbReference>
<dbReference type="EMBL" id="PXYL01000022">
    <property type="protein sequence ID" value="PSJ55758.1"/>
    <property type="molecule type" value="Genomic_DNA"/>
</dbReference>
<protein>
    <submittedName>
        <fullName evidence="1">Uncharacterized protein</fullName>
    </submittedName>
</protein>
<evidence type="ECO:0000313" key="1">
    <source>
        <dbReference type="EMBL" id="PSJ55758.1"/>
    </source>
</evidence>
<dbReference type="AlphaFoldDB" id="A0A2P7RZV1"/>
<reference evidence="1 2" key="1">
    <citation type="submission" date="2018-03" db="EMBL/GenBank/DDBJ databases">
        <title>The draft genome of Mesorhizobium soli JCM 19897.</title>
        <authorList>
            <person name="Li L."/>
            <person name="Liu L."/>
            <person name="Liang L."/>
            <person name="Wang T."/>
            <person name="Zhang X."/>
        </authorList>
    </citation>
    <scope>NUCLEOTIDE SEQUENCE [LARGE SCALE GENOMIC DNA]</scope>
    <source>
        <strain evidence="1 2">JCM 19897</strain>
    </source>
</reference>
<dbReference type="RefSeq" id="WP_106726922.1">
    <property type="nucleotide sequence ID" value="NZ_PXYL01000022.1"/>
</dbReference>
<organism evidence="1 2">
    <name type="scientific">Pseudaminobacter soli</name>
    <name type="common">ex Li et al. 2025</name>
    <dbReference type="NCBI Taxonomy" id="1295366"/>
    <lineage>
        <taxon>Bacteria</taxon>
        <taxon>Pseudomonadati</taxon>
        <taxon>Pseudomonadota</taxon>
        <taxon>Alphaproteobacteria</taxon>
        <taxon>Hyphomicrobiales</taxon>
        <taxon>Phyllobacteriaceae</taxon>
        <taxon>Pseudaminobacter</taxon>
    </lineage>
</organism>
<proteinExistence type="predicted"/>
<keyword evidence="2" id="KW-1185">Reference proteome</keyword>
<accession>A0A2P7RZV1</accession>
<gene>
    <name evidence="1" type="ORF">C7I85_26060</name>
</gene>
<sequence>MFHVAWVDPSETTFGPEHVREDEDVLAFEITHAEGDFASLALDIRNPRIGLLASGREVWLWFSWTDDANPAGGARELFLGRLVGVPEAIHEDAVRLTFTARPQGFDATKEALAETLKVRPYWDPIFVREDRRDDPDSVLESRTQLWHIDRITHDLTVSDILAGEDGTIEVGGNFFRDSLDVRLSSPPARQVEVEAELSWDQIAAGNIDLTARLARAARAAGAGNGYSITTLTGEGLMRDWPQEGRRIGGGWEFGPCSVERLDGTVSPLSFQSFEWFNGVAKFPLWTLKPVLTARYDVTRKRVERVKFTLHADCQALLTEPGDEEILKIAVASDDVGNPVDPADTDHPDGVIPIGDLRRRAYLPTERGRRSLEYLICLARAQLLVRSRAVEISFAMPFEDGLDLSCRKNASIIDDRLPGGRASGKIIAYSLSGDGDSGEFSASVTMGCTIGRGNTVTTVPGTPSYVEEGYVEDGWQVRADATVMPIAGEVTYAEFGNIAPNDDGVDFFNLRADDVILDIAVYNGESIQRDVIAEFPGDLEGAKEALNEVYTEVYCSLKPLKGGPFETEYPITVSDLMAPKTIDLEAGAV</sequence>
<name>A0A2P7RZV1_9HYPH</name>